<dbReference type="PANTHER" id="PTHR30027">
    <property type="entry name" value="RIBOSOMAL RNA SMALL SUBUNIT METHYLTRANSFERASE E"/>
    <property type="match status" value="1"/>
</dbReference>
<dbReference type="InterPro" id="IPR029026">
    <property type="entry name" value="tRNA_m1G_MTases_N"/>
</dbReference>
<evidence type="ECO:0000313" key="16">
    <source>
        <dbReference type="Proteomes" id="UP000191110"/>
    </source>
</evidence>
<comment type="catalytic activity">
    <reaction evidence="11 12">
        <text>uridine(1498) in 16S rRNA + S-adenosyl-L-methionine = N(3)-methyluridine(1498) in 16S rRNA + S-adenosyl-L-homocysteine + H(+)</text>
        <dbReference type="Rhea" id="RHEA:42920"/>
        <dbReference type="Rhea" id="RHEA-COMP:10283"/>
        <dbReference type="Rhea" id="RHEA-COMP:10284"/>
        <dbReference type="ChEBI" id="CHEBI:15378"/>
        <dbReference type="ChEBI" id="CHEBI:57856"/>
        <dbReference type="ChEBI" id="CHEBI:59789"/>
        <dbReference type="ChEBI" id="CHEBI:65315"/>
        <dbReference type="ChEBI" id="CHEBI:74502"/>
        <dbReference type="EC" id="2.1.1.193"/>
    </reaction>
</comment>
<dbReference type="NCBIfam" id="NF008692">
    <property type="entry name" value="PRK11713.1-5"/>
    <property type="match status" value="1"/>
</dbReference>
<dbReference type="Gene3D" id="3.40.1280.10">
    <property type="match status" value="1"/>
</dbReference>
<dbReference type="GO" id="GO:0070042">
    <property type="term" value="F:rRNA (uridine-N3-)-methyltransferase activity"/>
    <property type="evidence" value="ECO:0007669"/>
    <property type="project" value="TreeGrafter"/>
</dbReference>
<comment type="function">
    <text evidence="10 12">Specifically methylates the N3 position of the uracil ring of uridine 1498 (m3U1498) in 16S rRNA. Acts on the fully assembled 30S ribosomal subunit.</text>
</comment>
<comment type="caution">
    <text evidence="15">The sequence shown here is derived from an EMBL/GenBank/DDBJ whole genome shotgun (WGS) entry which is preliminary data.</text>
</comment>
<evidence type="ECO:0000256" key="3">
    <source>
        <dbReference type="ARBA" id="ARBA00012328"/>
    </source>
</evidence>
<feature type="domain" description="Ribosomal RNA small subunit methyltransferase E methyltransferase" evidence="13">
    <location>
        <begin position="75"/>
        <end position="235"/>
    </location>
</feature>
<evidence type="ECO:0000259" key="14">
    <source>
        <dbReference type="Pfam" id="PF20260"/>
    </source>
</evidence>
<dbReference type="InterPro" id="IPR006700">
    <property type="entry name" value="RsmE"/>
</dbReference>
<dbReference type="Pfam" id="PF20260">
    <property type="entry name" value="PUA_4"/>
    <property type="match status" value="1"/>
</dbReference>
<keyword evidence="6 12" id="KW-0698">rRNA processing</keyword>
<comment type="subcellular location">
    <subcellularLocation>
        <location evidence="1 12">Cytoplasm</location>
    </subcellularLocation>
</comment>
<evidence type="ECO:0000256" key="7">
    <source>
        <dbReference type="ARBA" id="ARBA00022603"/>
    </source>
</evidence>
<dbReference type="Gene3D" id="2.40.240.20">
    <property type="entry name" value="Hypothetical PUA domain-like, domain 1"/>
    <property type="match status" value="1"/>
</dbReference>
<dbReference type="PIRSF" id="PIRSF015601">
    <property type="entry name" value="MTase_slr0722"/>
    <property type="match status" value="1"/>
</dbReference>
<organism evidence="15 16">
    <name type="scientific">Solemya pervernicosa gill symbiont</name>
    <dbReference type="NCBI Taxonomy" id="642797"/>
    <lineage>
        <taxon>Bacteria</taxon>
        <taxon>Pseudomonadati</taxon>
        <taxon>Pseudomonadota</taxon>
        <taxon>Gammaproteobacteria</taxon>
        <taxon>sulfur-oxidizing symbionts</taxon>
    </lineage>
</organism>
<dbReference type="RefSeq" id="WP_078482366.1">
    <property type="nucleotide sequence ID" value="NZ_MPRL01000004.1"/>
</dbReference>
<evidence type="ECO:0000256" key="11">
    <source>
        <dbReference type="ARBA" id="ARBA00047944"/>
    </source>
</evidence>
<gene>
    <name evidence="15" type="ORF">BOW53_01735</name>
</gene>
<keyword evidence="7 12" id="KW-0489">Methyltransferase</keyword>
<reference evidence="15 16" key="1">
    <citation type="submission" date="2016-11" db="EMBL/GenBank/DDBJ databases">
        <title>Mixed transmission modes and dynamic genome evolution in an obligate animal-bacterial symbiosis.</title>
        <authorList>
            <person name="Russell S.L."/>
            <person name="Corbett-Detig R.B."/>
            <person name="Cavanaugh C.M."/>
        </authorList>
    </citation>
    <scope>NUCLEOTIDE SEQUENCE [LARGE SCALE GENOMIC DNA]</scope>
    <source>
        <strain evidence="15">Sveles-Q1</strain>
    </source>
</reference>
<evidence type="ECO:0000259" key="13">
    <source>
        <dbReference type="Pfam" id="PF04452"/>
    </source>
</evidence>
<evidence type="ECO:0000256" key="4">
    <source>
        <dbReference type="ARBA" id="ARBA00013673"/>
    </source>
</evidence>
<dbReference type="CDD" id="cd18084">
    <property type="entry name" value="RsmE-like"/>
    <property type="match status" value="1"/>
</dbReference>
<evidence type="ECO:0000256" key="6">
    <source>
        <dbReference type="ARBA" id="ARBA00022552"/>
    </source>
</evidence>
<dbReference type="Proteomes" id="UP000191110">
    <property type="component" value="Unassembled WGS sequence"/>
</dbReference>
<keyword evidence="5 12" id="KW-0963">Cytoplasm</keyword>
<evidence type="ECO:0000256" key="5">
    <source>
        <dbReference type="ARBA" id="ARBA00022490"/>
    </source>
</evidence>
<dbReference type="GO" id="GO:0005737">
    <property type="term" value="C:cytoplasm"/>
    <property type="evidence" value="ECO:0007669"/>
    <property type="project" value="UniProtKB-SubCell"/>
</dbReference>
<proteinExistence type="inferred from homology"/>
<comment type="similarity">
    <text evidence="2 12">Belongs to the RNA methyltransferase RsmE family.</text>
</comment>
<evidence type="ECO:0000256" key="2">
    <source>
        <dbReference type="ARBA" id="ARBA00005528"/>
    </source>
</evidence>
<evidence type="ECO:0000256" key="12">
    <source>
        <dbReference type="PIRNR" id="PIRNR015601"/>
    </source>
</evidence>
<dbReference type="SUPFAM" id="SSF88697">
    <property type="entry name" value="PUA domain-like"/>
    <property type="match status" value="1"/>
</dbReference>
<dbReference type="EMBL" id="MPRL01000004">
    <property type="protein sequence ID" value="OOZ41917.1"/>
    <property type="molecule type" value="Genomic_DNA"/>
</dbReference>
<keyword evidence="8 12" id="KW-0808">Transferase</keyword>
<dbReference type="InterPro" id="IPR046886">
    <property type="entry name" value="RsmE_MTase_dom"/>
</dbReference>
<dbReference type="SUPFAM" id="SSF75217">
    <property type="entry name" value="alpha/beta knot"/>
    <property type="match status" value="1"/>
</dbReference>
<name>A0A1T2L9Y4_9GAMM</name>
<protein>
    <recommendedName>
        <fullName evidence="4 12">Ribosomal RNA small subunit methyltransferase E</fullName>
        <ecNumber evidence="3 12">2.1.1.193</ecNumber>
    </recommendedName>
</protein>
<evidence type="ECO:0000256" key="10">
    <source>
        <dbReference type="ARBA" id="ARBA00025699"/>
    </source>
</evidence>
<evidence type="ECO:0000256" key="9">
    <source>
        <dbReference type="ARBA" id="ARBA00022691"/>
    </source>
</evidence>
<sequence>MRVPRIFHPGTLQCGTQVALASNAANHVGRVLRIKPGAPLILFNGEGGEYRAKLTAVTRNNVTVEIEQFIDCDRESPLKITLAQGVSRGERMDFALQKAVELGVDVIVPVVTERTTVQLKGERQEKKLSHWRGVITGACEQSGRSQLPQLESITPIDRLFQKTIKGAALVLDPEAKHSLSTLEPQQQITLLIGPEGGLSDREIAAANSAGYQSITMGPRVLRTETAALAAVTALQTLWGDLG</sequence>
<dbReference type="InterPro" id="IPR015947">
    <property type="entry name" value="PUA-like_sf"/>
</dbReference>
<dbReference type="EC" id="2.1.1.193" evidence="3 12"/>
<keyword evidence="16" id="KW-1185">Reference proteome</keyword>
<dbReference type="NCBIfam" id="TIGR00046">
    <property type="entry name" value="RsmE family RNA methyltransferase"/>
    <property type="match status" value="1"/>
</dbReference>
<feature type="domain" description="Ribosomal RNA small subunit methyltransferase E PUA-like" evidence="14">
    <location>
        <begin position="24"/>
        <end position="67"/>
    </location>
</feature>
<evidence type="ECO:0000256" key="1">
    <source>
        <dbReference type="ARBA" id="ARBA00004496"/>
    </source>
</evidence>
<dbReference type="InterPro" id="IPR046887">
    <property type="entry name" value="RsmE_PUA-like"/>
</dbReference>
<keyword evidence="9 12" id="KW-0949">S-adenosyl-L-methionine</keyword>
<accession>A0A1T2L9Y4</accession>
<dbReference type="AlphaFoldDB" id="A0A1T2L9Y4"/>
<dbReference type="PANTHER" id="PTHR30027:SF3">
    <property type="entry name" value="16S RRNA (URACIL(1498)-N(3))-METHYLTRANSFERASE"/>
    <property type="match status" value="1"/>
</dbReference>
<evidence type="ECO:0000313" key="15">
    <source>
        <dbReference type="EMBL" id="OOZ41917.1"/>
    </source>
</evidence>
<dbReference type="GO" id="GO:0070475">
    <property type="term" value="P:rRNA base methylation"/>
    <property type="evidence" value="ECO:0007669"/>
    <property type="project" value="TreeGrafter"/>
</dbReference>
<dbReference type="OrthoDB" id="9815641at2"/>
<dbReference type="Pfam" id="PF04452">
    <property type="entry name" value="Methyltrans_RNA"/>
    <property type="match status" value="1"/>
</dbReference>
<dbReference type="InterPro" id="IPR029028">
    <property type="entry name" value="Alpha/beta_knot_MTases"/>
</dbReference>
<evidence type="ECO:0000256" key="8">
    <source>
        <dbReference type="ARBA" id="ARBA00022679"/>
    </source>
</evidence>